<evidence type="ECO:0008006" key="3">
    <source>
        <dbReference type="Google" id="ProtNLM"/>
    </source>
</evidence>
<keyword evidence="2" id="KW-1185">Reference proteome</keyword>
<evidence type="ECO:0000313" key="2">
    <source>
        <dbReference type="Proteomes" id="UP001316803"/>
    </source>
</evidence>
<dbReference type="InterPro" id="IPR052523">
    <property type="entry name" value="Trichothecene_AcTrans"/>
</dbReference>
<name>A0AAN8ERK2_9EURO</name>
<accession>A0AAN8ERK2</accession>
<evidence type="ECO:0000313" key="1">
    <source>
        <dbReference type="EMBL" id="KAK5950713.1"/>
    </source>
</evidence>
<sequence length="222" mass="23978">MTSHSASLPLVSLGTSPDYADRMIPALAHAMLPNPTWAVLFGSDLGPNPSVEQRLDRYASVIKDNLNCLGVESSHSHPSSFSPSTSCPATPFILESGNSTTFALIHPPYTHSPPPSPDSDPLPRTAILPTKQHTIWDTHGQNHYHLVLMGRDPRTPKAPGAVRAIMQDLLGRAQESCSPVWLETTSETAKGMYEHFGFEVVGRGVVGGCGVWCVVWYPEGVV</sequence>
<comment type="caution">
    <text evidence="1">The sequence shown here is derived from an EMBL/GenBank/DDBJ whole genome shotgun (WGS) entry which is preliminary data.</text>
</comment>
<organism evidence="1 2">
    <name type="scientific">Knufia fluminis</name>
    <dbReference type="NCBI Taxonomy" id="191047"/>
    <lineage>
        <taxon>Eukaryota</taxon>
        <taxon>Fungi</taxon>
        <taxon>Dikarya</taxon>
        <taxon>Ascomycota</taxon>
        <taxon>Pezizomycotina</taxon>
        <taxon>Eurotiomycetes</taxon>
        <taxon>Chaetothyriomycetidae</taxon>
        <taxon>Chaetothyriales</taxon>
        <taxon>Trichomeriaceae</taxon>
        <taxon>Knufia</taxon>
    </lineage>
</organism>
<dbReference type="PANTHER" id="PTHR42791:SF1">
    <property type="entry name" value="N-ACETYLTRANSFERASE DOMAIN-CONTAINING PROTEIN"/>
    <property type="match status" value="1"/>
</dbReference>
<dbReference type="AlphaFoldDB" id="A0AAN8ERK2"/>
<gene>
    <name evidence="1" type="ORF">OHC33_008380</name>
</gene>
<dbReference type="InterPro" id="IPR016181">
    <property type="entry name" value="Acyl_CoA_acyltransferase"/>
</dbReference>
<dbReference type="PANTHER" id="PTHR42791">
    <property type="entry name" value="GNAT FAMILY ACETYLTRANSFERASE"/>
    <property type="match status" value="1"/>
</dbReference>
<dbReference type="Gene3D" id="3.40.630.30">
    <property type="match status" value="1"/>
</dbReference>
<dbReference type="Proteomes" id="UP001316803">
    <property type="component" value="Unassembled WGS sequence"/>
</dbReference>
<dbReference type="EMBL" id="JAKLMC020000025">
    <property type="protein sequence ID" value="KAK5950713.1"/>
    <property type="molecule type" value="Genomic_DNA"/>
</dbReference>
<reference evidence="1 2" key="1">
    <citation type="submission" date="2022-12" db="EMBL/GenBank/DDBJ databases">
        <title>Genomic features and morphological characterization of a novel Knufia sp. strain isolated from spacecraft assembly facility.</title>
        <authorList>
            <person name="Teixeira M."/>
            <person name="Chander A.M."/>
            <person name="Stajich J.E."/>
            <person name="Venkateswaran K."/>
        </authorList>
    </citation>
    <scope>NUCLEOTIDE SEQUENCE [LARGE SCALE GENOMIC DNA]</scope>
    <source>
        <strain evidence="1 2">FJI-L2-BK-P2</strain>
    </source>
</reference>
<protein>
    <recommendedName>
        <fullName evidence="3">N-acetyltransferase domain-containing protein</fullName>
    </recommendedName>
</protein>
<dbReference type="SUPFAM" id="SSF55729">
    <property type="entry name" value="Acyl-CoA N-acyltransferases (Nat)"/>
    <property type="match status" value="1"/>
</dbReference>
<proteinExistence type="predicted"/>